<evidence type="ECO:0000256" key="7">
    <source>
        <dbReference type="ARBA" id="ARBA00068968"/>
    </source>
</evidence>
<proteinExistence type="predicted"/>
<dbReference type="FunFam" id="3.40.50.620:FF:000071">
    <property type="entry name" value="[Citrate [pro-3S]-lyase] ligase"/>
    <property type="match status" value="1"/>
</dbReference>
<dbReference type="NCBIfam" id="TIGR00125">
    <property type="entry name" value="cyt_tran_rel"/>
    <property type="match status" value="1"/>
</dbReference>
<keyword evidence="10" id="KW-0456">Lyase</keyword>
<dbReference type="Pfam" id="PF08218">
    <property type="entry name" value="Citrate_ly_lig"/>
    <property type="match status" value="1"/>
</dbReference>
<dbReference type="Pfam" id="PF00583">
    <property type="entry name" value="Acetyltransf_1"/>
    <property type="match status" value="1"/>
</dbReference>
<dbReference type="CDD" id="cd02169">
    <property type="entry name" value="Citrate_lyase_ligase"/>
    <property type="match status" value="1"/>
</dbReference>
<accession>A0A4R1K3V9</accession>
<keyword evidence="2 8" id="KW-0547">Nucleotide-binding</keyword>
<evidence type="ECO:0000256" key="5">
    <source>
        <dbReference type="ARBA" id="ARBA00058086"/>
    </source>
</evidence>
<dbReference type="SUPFAM" id="SSF52374">
    <property type="entry name" value="Nucleotidylyl transferase"/>
    <property type="match status" value="1"/>
</dbReference>
<dbReference type="InterPro" id="IPR005216">
    <property type="entry name" value="Citrate_lyase_ligase"/>
</dbReference>
<dbReference type="GO" id="GO:0016747">
    <property type="term" value="F:acyltransferase activity, transferring groups other than amino-acyl groups"/>
    <property type="evidence" value="ECO:0007669"/>
    <property type="project" value="InterPro"/>
</dbReference>
<dbReference type="GO" id="GO:0005524">
    <property type="term" value="F:ATP binding"/>
    <property type="evidence" value="ECO:0007669"/>
    <property type="project" value="UniProtKB-UniRule"/>
</dbReference>
<sequence>MVMWQSYSFSRISIKQSKQIRSVRQFLSLHHLEIDKDEDRFLVAYRQGMSIIACGGIAGNVLKSIAISSELQGTGFALTLMSELTNWAYELGRFNLFLFTKPCNVPMFRRCGFFLVETVEPNVALMENSPKRISTYCRELATKKVQGQSIGSIVMNANPFTLGHQYLVEQACEQCDWVHLFAVQEEGNEFSFESRLAMICSGTHHLKNLTIHIGSTYIISKATFPTYFIKDQQVINDAQTGLDLKIFRNAIAPALGITHRFAGSEPFCPVTRHYNQAMHQWLEKDLKEASGPAIEVVEIERCQKGNAPISASRVRDLLRSADIPAVRSLVPQTTYSYINQHYSVQSEKAPSYVCA</sequence>
<organism evidence="10 11">
    <name type="scientific">Celerinatantimonas diazotrophica</name>
    <dbReference type="NCBI Taxonomy" id="412034"/>
    <lineage>
        <taxon>Bacteria</taxon>
        <taxon>Pseudomonadati</taxon>
        <taxon>Pseudomonadota</taxon>
        <taxon>Gammaproteobacteria</taxon>
        <taxon>Celerinatantimonadaceae</taxon>
        <taxon>Celerinatantimonas</taxon>
    </lineage>
</organism>
<dbReference type="InterPro" id="IPR014729">
    <property type="entry name" value="Rossmann-like_a/b/a_fold"/>
</dbReference>
<keyword evidence="3 8" id="KW-0067">ATP-binding</keyword>
<protein>
    <recommendedName>
        <fullName evidence="7 8">[Citrate [pro-3S]-lyase] ligase</fullName>
        <ecNumber evidence="6 8">6.2.1.22</ecNumber>
    </recommendedName>
</protein>
<dbReference type="PANTHER" id="PTHR40599:SF1">
    <property type="entry name" value="[CITRATE [PRO-3S]-LYASE] LIGASE"/>
    <property type="match status" value="1"/>
</dbReference>
<dbReference type="EMBL" id="SMGD01000011">
    <property type="protein sequence ID" value="TCK58788.1"/>
    <property type="molecule type" value="Genomic_DNA"/>
</dbReference>
<dbReference type="InterPro" id="IPR013166">
    <property type="entry name" value="Citrate_lyase_ligase_C"/>
</dbReference>
<evidence type="ECO:0000259" key="9">
    <source>
        <dbReference type="PROSITE" id="PS51186"/>
    </source>
</evidence>
<evidence type="ECO:0000256" key="3">
    <source>
        <dbReference type="ARBA" id="ARBA00022840"/>
    </source>
</evidence>
<dbReference type="SUPFAM" id="SSF55729">
    <property type="entry name" value="Acyl-CoA N-acyltransferases (Nat)"/>
    <property type="match status" value="1"/>
</dbReference>
<evidence type="ECO:0000256" key="2">
    <source>
        <dbReference type="ARBA" id="ARBA00022741"/>
    </source>
</evidence>
<dbReference type="InterPro" id="IPR000182">
    <property type="entry name" value="GNAT_dom"/>
</dbReference>
<keyword evidence="1 8" id="KW-0436">Ligase</keyword>
<dbReference type="SMART" id="SM00764">
    <property type="entry name" value="Citrate_ly_lig"/>
    <property type="match status" value="1"/>
</dbReference>
<dbReference type="PANTHER" id="PTHR40599">
    <property type="entry name" value="[CITRATE [PRO-3S]-LYASE] LIGASE"/>
    <property type="match status" value="1"/>
</dbReference>
<dbReference type="GO" id="GO:0008771">
    <property type="term" value="F:[citrate (pro-3S)-lyase] ligase activity"/>
    <property type="evidence" value="ECO:0007669"/>
    <property type="project" value="UniProtKB-EC"/>
</dbReference>
<evidence type="ECO:0000313" key="11">
    <source>
        <dbReference type="Proteomes" id="UP000295565"/>
    </source>
</evidence>
<dbReference type="GO" id="GO:0016829">
    <property type="term" value="F:lyase activity"/>
    <property type="evidence" value="ECO:0007669"/>
    <property type="project" value="UniProtKB-KW"/>
</dbReference>
<dbReference type="Gene3D" id="3.40.630.30">
    <property type="match status" value="1"/>
</dbReference>
<gene>
    <name evidence="10" type="ORF">EV690_0934</name>
</gene>
<dbReference type="PIRSF" id="PIRSF005751">
    <property type="entry name" value="Acet_citr_lig"/>
    <property type="match status" value="1"/>
</dbReference>
<evidence type="ECO:0000313" key="10">
    <source>
        <dbReference type="EMBL" id="TCK58788.1"/>
    </source>
</evidence>
<comment type="caution">
    <text evidence="10">The sequence shown here is derived from an EMBL/GenBank/DDBJ whole genome shotgun (WGS) entry which is preliminary data.</text>
</comment>
<dbReference type="EC" id="6.2.1.22" evidence="6 8"/>
<reference evidence="10 11" key="1">
    <citation type="submission" date="2019-03" db="EMBL/GenBank/DDBJ databases">
        <title>Genomic Encyclopedia of Type Strains, Phase IV (KMG-IV): sequencing the most valuable type-strain genomes for metagenomic binning, comparative biology and taxonomic classification.</title>
        <authorList>
            <person name="Goeker M."/>
        </authorList>
    </citation>
    <scope>NUCLEOTIDE SEQUENCE [LARGE SCALE GENOMIC DNA]</scope>
    <source>
        <strain evidence="10 11">DSM 18577</strain>
    </source>
</reference>
<comment type="catalytic activity">
    <reaction evidence="4 8">
        <text>holo-[citrate lyase ACP] + acetate + ATP = acetyl-[citrate lyase ACP] + AMP + diphosphate</text>
        <dbReference type="Rhea" id="RHEA:23788"/>
        <dbReference type="Rhea" id="RHEA-COMP:10158"/>
        <dbReference type="Rhea" id="RHEA-COMP:13710"/>
        <dbReference type="ChEBI" id="CHEBI:30089"/>
        <dbReference type="ChEBI" id="CHEBI:30616"/>
        <dbReference type="ChEBI" id="CHEBI:33019"/>
        <dbReference type="ChEBI" id="CHEBI:82683"/>
        <dbReference type="ChEBI" id="CHEBI:137976"/>
        <dbReference type="ChEBI" id="CHEBI:456215"/>
        <dbReference type="EC" id="6.2.1.22"/>
    </reaction>
</comment>
<dbReference type="NCBIfam" id="TIGR00124">
    <property type="entry name" value="cit_ly_ligase"/>
    <property type="match status" value="1"/>
</dbReference>
<dbReference type="Gene3D" id="3.40.50.620">
    <property type="entry name" value="HUPs"/>
    <property type="match status" value="1"/>
</dbReference>
<evidence type="ECO:0000256" key="8">
    <source>
        <dbReference type="PIRNR" id="PIRNR005751"/>
    </source>
</evidence>
<dbReference type="InterPro" id="IPR016181">
    <property type="entry name" value="Acyl_CoA_acyltransferase"/>
</dbReference>
<dbReference type="Proteomes" id="UP000295565">
    <property type="component" value="Unassembled WGS sequence"/>
</dbReference>
<evidence type="ECO:0000256" key="6">
    <source>
        <dbReference type="ARBA" id="ARBA00066591"/>
    </source>
</evidence>
<evidence type="ECO:0000256" key="4">
    <source>
        <dbReference type="ARBA" id="ARBA00051405"/>
    </source>
</evidence>
<name>A0A4R1K3V9_9GAMM</name>
<dbReference type="PROSITE" id="PS51186">
    <property type="entry name" value="GNAT"/>
    <property type="match status" value="1"/>
</dbReference>
<feature type="domain" description="N-acetyltransferase" evidence="9">
    <location>
        <begin position="1"/>
        <end position="131"/>
    </location>
</feature>
<comment type="function">
    <text evidence="5 8">Acetylation of prosthetic group (2-(5''-phosphoribosyl)-3'-dephosphocoenzyme-A) of the gamma subunit of citrate lyase.</text>
</comment>
<dbReference type="InterPro" id="IPR004821">
    <property type="entry name" value="Cyt_trans-like"/>
</dbReference>
<keyword evidence="11" id="KW-1185">Reference proteome</keyword>
<dbReference type="AlphaFoldDB" id="A0A4R1K3V9"/>
<evidence type="ECO:0000256" key="1">
    <source>
        <dbReference type="ARBA" id="ARBA00022598"/>
    </source>
</evidence>